<accession>A0A4Y7JFV0</accession>
<dbReference type="EMBL" id="CM010718">
    <property type="protein sequence ID" value="RZC59396.1"/>
    <property type="molecule type" value="Genomic_DNA"/>
</dbReference>
<dbReference type="AlphaFoldDB" id="A0A4Y7JFV0"/>
<evidence type="ECO:0000313" key="2">
    <source>
        <dbReference type="Proteomes" id="UP000316621"/>
    </source>
</evidence>
<protein>
    <submittedName>
        <fullName evidence="1">Uncharacterized protein</fullName>
    </submittedName>
</protein>
<sequence length="23" mass="2534">MAYPAPIIDEAIPLVFSEIHLGH</sequence>
<organism evidence="1 2">
    <name type="scientific">Papaver somniferum</name>
    <name type="common">Opium poppy</name>
    <dbReference type="NCBI Taxonomy" id="3469"/>
    <lineage>
        <taxon>Eukaryota</taxon>
        <taxon>Viridiplantae</taxon>
        <taxon>Streptophyta</taxon>
        <taxon>Embryophyta</taxon>
        <taxon>Tracheophyta</taxon>
        <taxon>Spermatophyta</taxon>
        <taxon>Magnoliopsida</taxon>
        <taxon>Ranunculales</taxon>
        <taxon>Papaveraceae</taxon>
        <taxon>Papaveroideae</taxon>
        <taxon>Papaver</taxon>
    </lineage>
</organism>
<dbReference type="Proteomes" id="UP000316621">
    <property type="component" value="Chromosome 4"/>
</dbReference>
<evidence type="ECO:0000313" key="1">
    <source>
        <dbReference type="EMBL" id="RZC59396.1"/>
    </source>
</evidence>
<dbReference type="Gramene" id="RZC59396">
    <property type="protein sequence ID" value="RZC59396"/>
    <property type="gene ID" value="C5167_006693"/>
</dbReference>
<gene>
    <name evidence="1" type="ORF">C5167_006693</name>
</gene>
<keyword evidence="2" id="KW-1185">Reference proteome</keyword>
<proteinExistence type="predicted"/>
<reference evidence="1 2" key="1">
    <citation type="journal article" date="2018" name="Science">
        <title>The opium poppy genome and morphinan production.</title>
        <authorList>
            <person name="Guo L."/>
            <person name="Winzer T."/>
            <person name="Yang X."/>
            <person name="Li Y."/>
            <person name="Ning Z."/>
            <person name="He Z."/>
            <person name="Teodor R."/>
            <person name="Lu Y."/>
            <person name="Bowser T.A."/>
            <person name="Graham I.A."/>
            <person name="Ye K."/>
        </authorList>
    </citation>
    <scope>NUCLEOTIDE SEQUENCE [LARGE SCALE GENOMIC DNA]</scope>
    <source>
        <strain evidence="2">cv. HN1</strain>
        <tissue evidence="1">Leaves</tissue>
    </source>
</reference>
<name>A0A4Y7JFV0_PAPSO</name>